<keyword evidence="4" id="KW-1185">Reference proteome</keyword>
<dbReference type="AlphaFoldDB" id="A0A5C5BCZ3"/>
<protein>
    <submittedName>
        <fullName evidence="3">DUF4097 domain-containing protein</fullName>
    </submittedName>
</protein>
<evidence type="ECO:0000259" key="2">
    <source>
        <dbReference type="Pfam" id="PF13349"/>
    </source>
</evidence>
<feature type="domain" description="DUF4097" evidence="2">
    <location>
        <begin position="113"/>
        <end position="225"/>
    </location>
</feature>
<dbReference type="OrthoDB" id="3232569at2"/>
<comment type="caution">
    <text evidence="3">The sequence shown here is derived from an EMBL/GenBank/DDBJ whole genome shotgun (WGS) entry which is preliminary data.</text>
</comment>
<proteinExistence type="predicted"/>
<evidence type="ECO:0000313" key="3">
    <source>
        <dbReference type="EMBL" id="TNU75958.1"/>
    </source>
</evidence>
<sequence>MPTQSWIVPAALTTEIGPVPQVRVQLVGGAVRVTGRAEPGVHLAVSDVVGSPVEVTADDAELTVVTTSAGWEGWLKRLGSHRSADAAQVTLAVGPGARVRIGTVGASVEVSDVVADVQLASASGALTAARTTGSLTVRSVSGALTVTEQDGPLRAQTVSGVCDLAGDVGRVDVASVSGRVHLVTTRASSAVRVQTVSGDVAVAVPPGSGVVLTARTVSGAVSLDGVDRRTSTLPLSVVVDERGDGDAAFVEIVTVTGAVAVTRGDGMPDEGAADGATEGATEHGSREASHGNGPDATSGAVTPDEPGPASA</sequence>
<gene>
    <name evidence="3" type="ORF">FH969_05265</name>
</gene>
<evidence type="ECO:0000256" key="1">
    <source>
        <dbReference type="SAM" id="MobiDB-lite"/>
    </source>
</evidence>
<feature type="compositionally biased region" description="Basic and acidic residues" evidence="1">
    <location>
        <begin position="280"/>
        <end position="289"/>
    </location>
</feature>
<accession>A0A5C5BCZ3</accession>
<dbReference type="Pfam" id="PF13349">
    <property type="entry name" value="DUF4097"/>
    <property type="match status" value="1"/>
</dbReference>
<reference evidence="3 4" key="1">
    <citation type="submission" date="2019-06" db="EMBL/GenBank/DDBJ databases">
        <title>Draft genome sequence of Miniimonas arenae KCTC 19750T isolated from sea sand.</title>
        <authorList>
            <person name="Park S.-J."/>
        </authorList>
    </citation>
    <scope>NUCLEOTIDE SEQUENCE [LARGE SCALE GENOMIC DNA]</scope>
    <source>
        <strain evidence="3 4">KCTC 19750</strain>
    </source>
</reference>
<dbReference type="InterPro" id="IPR025164">
    <property type="entry name" value="Toastrack_DUF4097"/>
</dbReference>
<dbReference type="Proteomes" id="UP000313849">
    <property type="component" value="Unassembled WGS sequence"/>
</dbReference>
<organism evidence="3 4">
    <name type="scientific">Miniimonas arenae</name>
    <dbReference type="NCBI Taxonomy" id="676201"/>
    <lineage>
        <taxon>Bacteria</taxon>
        <taxon>Bacillati</taxon>
        <taxon>Actinomycetota</taxon>
        <taxon>Actinomycetes</taxon>
        <taxon>Micrococcales</taxon>
        <taxon>Beutenbergiaceae</taxon>
        <taxon>Miniimonas</taxon>
    </lineage>
</organism>
<name>A0A5C5BCZ3_9MICO</name>
<dbReference type="RefSeq" id="WP_139986385.1">
    <property type="nucleotide sequence ID" value="NZ_DAMDJA010000213.1"/>
</dbReference>
<evidence type="ECO:0000313" key="4">
    <source>
        <dbReference type="Proteomes" id="UP000313849"/>
    </source>
</evidence>
<feature type="region of interest" description="Disordered" evidence="1">
    <location>
        <begin position="262"/>
        <end position="311"/>
    </location>
</feature>
<dbReference type="EMBL" id="VENP01000013">
    <property type="protein sequence ID" value="TNU75958.1"/>
    <property type="molecule type" value="Genomic_DNA"/>
</dbReference>